<evidence type="ECO:0000256" key="1">
    <source>
        <dbReference type="ARBA" id="ARBA00001922"/>
    </source>
</evidence>
<accession>A0A4R2I6U8</accession>
<organism evidence="12 13">
    <name type="scientific">Dokdonella fugitiva</name>
    <dbReference type="NCBI Taxonomy" id="328517"/>
    <lineage>
        <taxon>Bacteria</taxon>
        <taxon>Pseudomonadati</taxon>
        <taxon>Pseudomonadota</taxon>
        <taxon>Gammaproteobacteria</taxon>
        <taxon>Lysobacterales</taxon>
        <taxon>Rhodanobacteraceae</taxon>
        <taxon>Dokdonella</taxon>
    </lineage>
</organism>
<proteinExistence type="inferred from homology"/>
<dbReference type="EC" id="3.6.5.-" evidence="9"/>
<feature type="binding site" evidence="9">
    <location>
        <position position="983"/>
    </location>
    <ligand>
        <name>substrate</name>
    </ligand>
</feature>
<dbReference type="GO" id="GO:0003924">
    <property type="term" value="F:GTPase activity"/>
    <property type="evidence" value="ECO:0007669"/>
    <property type="project" value="UniProtKB-UniRule"/>
</dbReference>
<dbReference type="GO" id="GO:0005525">
    <property type="term" value="F:GTP binding"/>
    <property type="evidence" value="ECO:0007669"/>
    <property type="project" value="UniProtKB-UniRule"/>
</dbReference>
<evidence type="ECO:0000256" key="3">
    <source>
        <dbReference type="ARBA" id="ARBA00022741"/>
    </source>
</evidence>
<dbReference type="EC" id="5.4.99.13" evidence="9"/>
<evidence type="ECO:0000259" key="11">
    <source>
        <dbReference type="PROSITE" id="PS51332"/>
    </source>
</evidence>
<comment type="caution">
    <text evidence="12">The sequence shown here is derived from an EMBL/GenBank/DDBJ whole genome shotgun (WGS) entry which is preliminary data.</text>
</comment>
<evidence type="ECO:0000256" key="10">
    <source>
        <dbReference type="SAM" id="MobiDB-lite"/>
    </source>
</evidence>
<feature type="binding site" evidence="9">
    <location>
        <position position="237"/>
    </location>
    <ligand>
        <name>Mg(2+)</name>
        <dbReference type="ChEBI" id="CHEBI:18420"/>
        <label>1</label>
        <note>catalytic</note>
    </ligand>
</feature>
<comment type="domain">
    <text evidence="9">Is composed of four functional domains: the N-terminal 5'-deoxyadenosylcobalamin binding region that is homologous to the small subunit of ICM (IcmB), a middle P-loop GTPase domain (MeaI) that likely acts as a chaperone for ICM, a structured linker region involved in dimer formation, and a C-terminal part that is homologous to the large substrate-binding subunit of ICM (IcmA).</text>
</comment>
<evidence type="ECO:0000256" key="9">
    <source>
        <dbReference type="HAMAP-Rule" id="MF_02050"/>
    </source>
</evidence>
<dbReference type="Pfam" id="PF02310">
    <property type="entry name" value="B12-binding"/>
    <property type="match status" value="1"/>
</dbReference>
<dbReference type="Pfam" id="PF03308">
    <property type="entry name" value="MeaB"/>
    <property type="match status" value="1"/>
</dbReference>
<dbReference type="Proteomes" id="UP000294862">
    <property type="component" value="Unassembled WGS sequence"/>
</dbReference>
<dbReference type="GO" id="GO:0034784">
    <property type="term" value="F:pivalyl-CoA mutase activity"/>
    <property type="evidence" value="ECO:0007669"/>
    <property type="project" value="InterPro"/>
</dbReference>
<feature type="binding site" evidence="9">
    <location>
        <position position="262"/>
    </location>
    <ligand>
        <name>Mg(2+)</name>
        <dbReference type="ChEBI" id="CHEBI:18420"/>
        <label>2</label>
    </ligand>
</feature>
<feature type="binding site" evidence="9">
    <location>
        <position position="1018"/>
    </location>
    <ligand>
        <name>substrate</name>
    </ligand>
</feature>
<dbReference type="PANTHER" id="PTHR43087:SF1">
    <property type="entry name" value="LAO_AO TRANSPORT SYSTEM ATPASE"/>
    <property type="match status" value="1"/>
</dbReference>
<evidence type="ECO:0000256" key="6">
    <source>
        <dbReference type="ARBA" id="ARBA00023186"/>
    </source>
</evidence>
<evidence type="ECO:0000256" key="4">
    <source>
        <dbReference type="ARBA" id="ARBA00022801"/>
    </source>
</evidence>
<dbReference type="AlphaFoldDB" id="A0A4R2I6U8"/>
<dbReference type="OrthoDB" id="9762378at2"/>
<dbReference type="GO" id="GO:0000287">
    <property type="term" value="F:magnesium ion binding"/>
    <property type="evidence" value="ECO:0007669"/>
    <property type="project" value="UniProtKB-UniRule"/>
</dbReference>
<dbReference type="CDD" id="cd02071">
    <property type="entry name" value="MM_CoA_mut_B12_BD"/>
    <property type="match status" value="1"/>
</dbReference>
<keyword evidence="5 9" id="KW-0342">GTP-binding</keyword>
<comment type="caution">
    <text evidence="9">Lacks conserved residue(s) required for the propagation of feature annotation.</text>
</comment>
<dbReference type="Gene3D" id="3.40.50.300">
    <property type="entry name" value="P-loop containing nucleotide triphosphate hydrolases"/>
    <property type="match status" value="1"/>
</dbReference>
<evidence type="ECO:0000313" key="13">
    <source>
        <dbReference type="Proteomes" id="UP000294862"/>
    </source>
</evidence>
<dbReference type="InterPro" id="IPR006099">
    <property type="entry name" value="MeMalonylCoA_mutase_a/b_cat"/>
</dbReference>
<dbReference type="SUPFAM" id="SSF52540">
    <property type="entry name" value="P-loop containing nucleoside triphosphate hydrolases"/>
    <property type="match status" value="1"/>
</dbReference>
<sequence>MSTTARNLPLHEASAEQAPLRFVTAASLFDGHDAAINIMRRLIQSQGAEVIHLGHNRSVEDVVRAALQEDADAIALSSYQGGHVEYFKYMVDMLRERGASHIRVFGGGGGTITPEEIRELQAYGVERIYHPNDGMHMGLVAMIEDVMARTACSRESGAGNREWSKADSAAFVDIDDEIAVGRILTAIENGSFSEADLAKLRKEWAAGRDHSRFQNPHSRGRGAPVVGITGTGGAGKSSVVDELMLRFLQAFPQMRIAVLAVDPTRRRSGGALLGDRIRMNSLRSHRVFMRSMATRRQHAATSIVLKDCVAFLKGQGYDLVIVETAGIGQSDSEIVDLVDFPMYVMTSDYGAASQLEKIDMLDFAELVVLNKFDKRGAEDALRDVRKQWKRNRVAFQLKDEDIPVYPTIASQFNDPGVTWMFTNLCRLLRTKLHLGADASPAGEKNRGQSHSSDPAASNADMGKNDPATLSSPRIDWMPRFDTSLKEPRATVLIPGSRVRYLAEIAEQGRGINATIEKQSEIADRAQSYWQALRDLEDPKLPKALDLYDADDLHVPRDSSAADFPACGERRANTGDRRKQKFNWELRREEEERAAAHGASMGSLPTVDRSLVTLRQRYNDAVQSLSSDAQKLLREWPQRLKSIVDEVNEYEVRGKTIRVENYRESLSHQKIPKIAAPTYRSWGELLTFLQKENLPGYYPYTGGVYPYRRSGEDPIRMFAGEGTPERTNRRFHYLSQGLPAARLSTAFDSVTLYGEDPAPRPDIYGKIGNSGVNIPTLDDMKKLYSGFDLCAPTTSVSMTINGPAPIILAMFMNTAIDQQVEKYLKEDPARWAEAEKTIAKLFEGRVRPRYHGELPPTNNGLGLGLLGVTGDQVVDADTYARIKAETLSTVRGTVQADILKEDQAQNTCIFSTEFALRMMGDIQQYFVEKKVRNFYSVSISGYHIAEAGANPISQLAFTLSNGFTIVEYYLARGMKIDDFAPNLSFFFSNGMDPEYTVIGRVARRIWARAMRERYGANERSQMMKYHIQTSGRSLHAQEIQFNDIRTTLQALYALFDNCNSLHTNAYDEAITTPTEESVRRAVAIQMIINKELGLNFCENPWQGSFIVDKLTDLVEEAVYKEFEAISERGGVLGAMDTMYQRGKIQEESLYYEHKKHDGSLPLVGVNTFLPKEHAGDIVTEIELIRSTEEEKAQQIANVRAWQANRNALAPSGETSHAHTAGSDEEDNFVHDGHGLAYLQDTARDRRNVFAALMEAVKTHSLGQISHALYDVGGEYRRNM</sequence>
<feature type="binding site" evidence="9">
    <location>
        <position position="323"/>
    </location>
    <ligand>
        <name>Mg(2+)</name>
        <dbReference type="ChEBI" id="CHEBI:18420"/>
        <label>2</label>
    </ligand>
</feature>
<evidence type="ECO:0000256" key="8">
    <source>
        <dbReference type="ARBA" id="ARBA00023285"/>
    </source>
</evidence>
<dbReference type="PANTHER" id="PTHR43087">
    <property type="entry name" value="LYSINE/ARGININE/ORNITHINE TRANSPORT SYSTEM KINASE"/>
    <property type="match status" value="1"/>
</dbReference>
<comment type="cofactor">
    <cofactor evidence="1 9">
        <name>adenosylcob(III)alamin</name>
        <dbReference type="ChEBI" id="CHEBI:18408"/>
    </cofactor>
</comment>
<feature type="binding site" evidence="9">
    <location>
        <position position="1277"/>
    </location>
    <ligand>
        <name>GTP</name>
        <dbReference type="ChEBI" id="CHEBI:37565"/>
    </ligand>
</feature>
<dbReference type="GO" id="GO:0031419">
    <property type="term" value="F:cobalamin binding"/>
    <property type="evidence" value="ECO:0007669"/>
    <property type="project" value="UniProtKB-UniRule"/>
</dbReference>
<comment type="catalytic activity">
    <reaction evidence="9">
        <text>2-methylpropanoyl-CoA = butanoyl-CoA</text>
        <dbReference type="Rhea" id="RHEA:13141"/>
        <dbReference type="ChEBI" id="CHEBI:57338"/>
        <dbReference type="ChEBI" id="CHEBI:57371"/>
        <dbReference type="EC" id="5.4.99.13"/>
    </reaction>
</comment>
<keyword evidence="4 9" id="KW-0378">Hydrolase</keyword>
<evidence type="ECO:0000256" key="2">
    <source>
        <dbReference type="ARBA" id="ARBA00022628"/>
    </source>
</evidence>
<dbReference type="SUPFAM" id="SSF52242">
    <property type="entry name" value="Cobalamin (vitamin B12)-binding domain"/>
    <property type="match status" value="1"/>
</dbReference>
<dbReference type="PROSITE" id="PS51332">
    <property type="entry name" value="B12_BINDING"/>
    <property type="match status" value="1"/>
</dbReference>
<comment type="subunit">
    <text evidence="9">Homodimer.</text>
</comment>
<dbReference type="InterPro" id="IPR052040">
    <property type="entry name" value="GTPase/Isobutyryl-CoA_mutase"/>
</dbReference>
<comment type="cofactor">
    <cofactor evidence="9">
        <name>Mg(2+)</name>
        <dbReference type="ChEBI" id="CHEBI:18420"/>
    </cofactor>
</comment>
<dbReference type="SUPFAM" id="SSF51703">
    <property type="entry name" value="Cobalamin (vitamin B12)-dependent enzymes"/>
    <property type="match status" value="1"/>
</dbReference>
<keyword evidence="8 9" id="KW-0170">Cobalt</keyword>
<keyword evidence="9" id="KW-0479">Metal-binding</keyword>
<dbReference type="GO" id="GO:0047727">
    <property type="term" value="F:isobutyryl-CoA mutase activity"/>
    <property type="evidence" value="ECO:0007669"/>
    <property type="project" value="UniProtKB-UniRule"/>
</dbReference>
<dbReference type="HAMAP" id="MF_02050">
    <property type="entry name" value="IcmF"/>
    <property type="match status" value="1"/>
</dbReference>
<dbReference type="InterPro" id="IPR027417">
    <property type="entry name" value="P-loop_NTPase"/>
</dbReference>
<feature type="binding site" evidence="9">
    <location>
        <position position="275"/>
    </location>
    <ligand>
        <name>Mg(2+)</name>
        <dbReference type="ChEBI" id="CHEBI:18420"/>
        <label>1</label>
        <note>catalytic</note>
    </ligand>
</feature>
<dbReference type="InterPro" id="IPR036724">
    <property type="entry name" value="Cobalamin-bd_sf"/>
</dbReference>
<evidence type="ECO:0000256" key="7">
    <source>
        <dbReference type="ARBA" id="ARBA00023235"/>
    </source>
</evidence>
<feature type="binding site" evidence="9">
    <location>
        <begin position="233"/>
        <end position="238"/>
    </location>
    <ligand>
        <name>GTP</name>
        <dbReference type="ChEBI" id="CHEBI:37565"/>
    </ligand>
</feature>
<dbReference type="InterPro" id="IPR006158">
    <property type="entry name" value="Cobalamin-bd"/>
</dbReference>
<feature type="binding site" evidence="9">
    <location>
        <position position="741"/>
    </location>
    <ligand>
        <name>substrate</name>
    </ligand>
</feature>
<feature type="binding site" evidence="9">
    <location>
        <position position="890"/>
    </location>
    <ligand>
        <name>substrate</name>
    </ligand>
</feature>
<dbReference type="InterPro" id="IPR016176">
    <property type="entry name" value="Cbl-dep_enz_cat"/>
</dbReference>
<keyword evidence="7 9" id="KW-0413">Isomerase</keyword>
<dbReference type="Pfam" id="PF01642">
    <property type="entry name" value="MM_CoA_mutase"/>
    <property type="match status" value="2"/>
</dbReference>
<name>A0A4R2I6U8_9GAMM</name>
<feature type="region of interest" description="Disordered" evidence="10">
    <location>
        <begin position="438"/>
        <end position="474"/>
    </location>
</feature>
<evidence type="ECO:0000256" key="5">
    <source>
        <dbReference type="ARBA" id="ARBA00023134"/>
    </source>
</evidence>
<feature type="binding site" evidence="9">
    <location>
        <position position="324"/>
    </location>
    <ligand>
        <name>Mg(2+)</name>
        <dbReference type="ChEBI" id="CHEBI:18420"/>
        <label>2</label>
    </ligand>
</feature>
<feature type="binding site" evidence="9">
    <location>
        <position position="934"/>
    </location>
    <ligand>
        <name>substrate</name>
    </ligand>
</feature>
<keyword evidence="13" id="KW-1185">Reference proteome</keyword>
<keyword evidence="6 9" id="KW-0143">Chaperone</keyword>
<feature type="region of interest" description="Disordered" evidence="10">
    <location>
        <begin position="1208"/>
        <end position="1227"/>
    </location>
</feature>
<feature type="binding site" evidence="9">
    <location>
        <position position="278"/>
    </location>
    <ligand>
        <name>GTP</name>
        <dbReference type="ChEBI" id="CHEBI:37565"/>
    </ligand>
</feature>
<feature type="binding site" description="axial binding residue" evidence="9">
    <location>
        <position position="32"/>
    </location>
    <ligand>
        <name>adenosylcob(III)alamin</name>
        <dbReference type="ChEBI" id="CHEBI:18408"/>
    </ligand>
    <ligandPart>
        <name>Co</name>
        <dbReference type="ChEBI" id="CHEBI:27638"/>
    </ligandPart>
</feature>
<reference evidence="12 13" key="1">
    <citation type="journal article" date="2015" name="Stand. Genomic Sci.">
        <title>Genomic Encyclopedia of Bacterial and Archaeal Type Strains, Phase III: the genomes of soil and plant-associated and newly described type strains.</title>
        <authorList>
            <person name="Whitman W.B."/>
            <person name="Woyke T."/>
            <person name="Klenk H.P."/>
            <person name="Zhou Y."/>
            <person name="Lilburn T.G."/>
            <person name="Beck B.J."/>
            <person name="De Vos P."/>
            <person name="Vandamme P."/>
            <person name="Eisen J.A."/>
            <person name="Garrity G."/>
            <person name="Hugenholtz P."/>
            <person name="Kyrpides N.C."/>
        </authorList>
    </citation>
    <scope>NUCLEOTIDE SEQUENCE [LARGE SCALE GENOMIC DNA]</scope>
    <source>
        <strain evidence="12 13">A3</strain>
    </source>
</reference>
<dbReference type="Gene3D" id="3.20.20.240">
    <property type="entry name" value="Methylmalonyl-CoA mutase"/>
    <property type="match status" value="1"/>
</dbReference>
<keyword evidence="9" id="KW-0460">Magnesium</keyword>
<keyword evidence="2 9" id="KW-0846">Cobalamin</keyword>
<dbReference type="RefSeq" id="WP_131998619.1">
    <property type="nucleotide sequence ID" value="NZ_SLWQ01000006.1"/>
</dbReference>
<dbReference type="InterPro" id="IPR033669">
    <property type="entry name" value="IcmF"/>
</dbReference>
<evidence type="ECO:0000313" key="12">
    <source>
        <dbReference type="EMBL" id="TCO40023.1"/>
    </source>
</evidence>
<feature type="binding site" evidence="9">
    <location>
        <begin position="370"/>
        <end position="373"/>
    </location>
    <ligand>
        <name>GTP</name>
        <dbReference type="ChEBI" id="CHEBI:37565"/>
    </ligand>
</feature>
<dbReference type="Gene3D" id="3.40.50.280">
    <property type="entry name" value="Cobalamin-binding domain"/>
    <property type="match status" value="1"/>
</dbReference>
<feature type="domain" description="B12-binding" evidence="11">
    <location>
        <begin position="19"/>
        <end position="150"/>
    </location>
</feature>
<keyword evidence="3 9" id="KW-0547">Nucleotide-binding</keyword>
<comment type="function">
    <text evidence="9">Catalyzes the reversible interconversion of isobutyryl-CoA and n-butyryl-CoA, using radical chemistry. Also exhibits GTPase activity, associated with its G-protein domain (MeaI) that functions as a chaperone that assists cofactor delivery and proper holo-enzyme assembly.</text>
</comment>
<dbReference type="EMBL" id="SLWQ01000006">
    <property type="protein sequence ID" value="TCO40023.1"/>
    <property type="molecule type" value="Genomic_DNA"/>
</dbReference>
<keyword evidence="9" id="KW-0511">Multifunctional enzyme</keyword>
<feature type="binding site" evidence="9">
    <location>
        <position position="261"/>
    </location>
    <ligand>
        <name>Mg(2+)</name>
        <dbReference type="ChEBI" id="CHEBI:18420"/>
        <label>2</label>
    </ligand>
</feature>
<feature type="binding site" evidence="9">
    <location>
        <position position="275"/>
    </location>
    <ligand>
        <name>Mg(2+)</name>
        <dbReference type="ChEBI" id="CHEBI:18420"/>
        <label>2</label>
    </ligand>
</feature>
<feature type="binding site" evidence="9">
    <location>
        <position position="1023"/>
    </location>
    <ligand>
        <name>substrate</name>
    </ligand>
</feature>
<feature type="binding site" evidence="9">
    <location>
        <position position="323"/>
    </location>
    <ligand>
        <name>Mg(2+)</name>
        <dbReference type="ChEBI" id="CHEBI:18420"/>
        <label>1</label>
        <note>catalytic</note>
    </ligand>
</feature>
<dbReference type="GO" id="GO:0006637">
    <property type="term" value="P:acyl-CoA metabolic process"/>
    <property type="evidence" value="ECO:0007669"/>
    <property type="project" value="UniProtKB-UniRule"/>
</dbReference>
<gene>
    <name evidence="9" type="primary">icmF</name>
    <name evidence="12" type="ORF">EV148_106178</name>
</gene>
<comment type="catalytic activity">
    <reaction evidence="9">
        <text>GTP + H2O = GDP + phosphate + H(+)</text>
        <dbReference type="Rhea" id="RHEA:19669"/>
        <dbReference type="ChEBI" id="CHEBI:15377"/>
        <dbReference type="ChEBI" id="CHEBI:15378"/>
        <dbReference type="ChEBI" id="CHEBI:37565"/>
        <dbReference type="ChEBI" id="CHEBI:43474"/>
        <dbReference type="ChEBI" id="CHEBI:58189"/>
    </reaction>
</comment>
<protein>
    <recommendedName>
        <fullName evidence="9">Fused isobutyryl-CoA mutase</fullName>
    </recommendedName>
    <domain>
        <recommendedName>
            <fullName evidence="9">Isobutyryl-CoA mutase</fullName>
            <shortName evidence="9">ICM</shortName>
            <ecNumber evidence="9">5.4.99.13</ecNumber>
        </recommendedName>
    </domain>
    <domain>
        <recommendedName>
            <fullName evidence="9">P-loop GTPase</fullName>
            <ecNumber evidence="9">3.6.5.-</ecNumber>
        </recommendedName>
        <alternativeName>
            <fullName evidence="9">G-protein chaperone</fullName>
        </alternativeName>
    </domain>
</protein>
<comment type="similarity">
    <text evidence="9">Belongs to the IcmF family.</text>
</comment>